<dbReference type="PROSITE" id="PS01036">
    <property type="entry name" value="HSP70_3"/>
    <property type="match status" value="1"/>
</dbReference>
<dbReference type="EMBL" id="JADBDY010000001">
    <property type="protein sequence ID" value="MBE1457431.1"/>
    <property type="molecule type" value="Genomic_DNA"/>
</dbReference>
<keyword evidence="6" id="KW-0143">Chaperone</keyword>
<dbReference type="PANTHER" id="PTHR19375">
    <property type="entry name" value="HEAT SHOCK PROTEIN 70KDA"/>
    <property type="match status" value="1"/>
</dbReference>
<dbReference type="RefSeq" id="WP_191273619.1">
    <property type="nucleotide sequence ID" value="NZ_BMXJ01000006.1"/>
</dbReference>
<dbReference type="InterPro" id="IPR029047">
    <property type="entry name" value="HSP70_peptide-bd_sf"/>
</dbReference>
<dbReference type="Gene3D" id="3.30.420.40">
    <property type="match status" value="2"/>
</dbReference>
<dbReference type="PRINTS" id="PR00301">
    <property type="entry name" value="HEATSHOCK70"/>
</dbReference>
<keyword evidence="9" id="KW-1185">Reference proteome</keyword>
<proteinExistence type="inferred from homology"/>
<keyword evidence="2" id="KW-0597">Phosphoprotein</keyword>
<evidence type="ECO:0000313" key="9">
    <source>
        <dbReference type="Proteomes" id="UP000598217"/>
    </source>
</evidence>
<evidence type="ECO:0000313" key="8">
    <source>
        <dbReference type="EMBL" id="MBE1457431.1"/>
    </source>
</evidence>
<organism evidence="8 9">
    <name type="scientific">Nocardiopsis terrae</name>
    <dbReference type="NCBI Taxonomy" id="372655"/>
    <lineage>
        <taxon>Bacteria</taxon>
        <taxon>Bacillati</taxon>
        <taxon>Actinomycetota</taxon>
        <taxon>Actinomycetes</taxon>
        <taxon>Streptosporangiales</taxon>
        <taxon>Nocardiopsidaceae</taxon>
        <taxon>Nocardiopsis</taxon>
    </lineage>
</organism>
<dbReference type="InterPro" id="IPR013126">
    <property type="entry name" value="Hsp_70_fam"/>
</dbReference>
<dbReference type="Gene3D" id="2.60.34.10">
    <property type="entry name" value="Substrate Binding Domain Of DNAk, Chain A, domain 1"/>
    <property type="match status" value="1"/>
</dbReference>
<name>A0ABR9HEH6_9ACTN</name>
<keyword evidence="3 7" id="KW-0547">Nucleotide-binding</keyword>
<evidence type="ECO:0000256" key="4">
    <source>
        <dbReference type="ARBA" id="ARBA00022840"/>
    </source>
</evidence>
<keyword evidence="5" id="KW-0346">Stress response</keyword>
<dbReference type="InterPro" id="IPR018181">
    <property type="entry name" value="Heat_shock_70_CS"/>
</dbReference>
<comment type="caution">
    <text evidence="8">The sequence shown here is derived from an EMBL/GenBank/DDBJ whole genome shotgun (WGS) entry which is preliminary data.</text>
</comment>
<dbReference type="SUPFAM" id="SSF53067">
    <property type="entry name" value="Actin-like ATPase domain"/>
    <property type="match status" value="2"/>
</dbReference>
<dbReference type="SUPFAM" id="SSF100920">
    <property type="entry name" value="Heat shock protein 70kD (HSP70), peptide-binding domain"/>
    <property type="match status" value="1"/>
</dbReference>
<dbReference type="InterPro" id="IPR043129">
    <property type="entry name" value="ATPase_NBD"/>
</dbReference>
<reference evidence="8 9" key="1">
    <citation type="submission" date="2020-10" db="EMBL/GenBank/DDBJ databases">
        <title>Sequencing the genomes of 1000 actinobacteria strains.</title>
        <authorList>
            <person name="Klenk H.-P."/>
        </authorList>
    </citation>
    <scope>NUCLEOTIDE SEQUENCE [LARGE SCALE GENOMIC DNA]</scope>
    <source>
        <strain evidence="8 9">DSM 45157</strain>
    </source>
</reference>
<sequence>MTEPRSPVVGIDLGTTNTAVAVIDETGRPEILRNSEGANTTPSAVYLTNGEAIVGTPARHQRLVSDTDVIERVKPHMGDPEWQRVTSDGKRHTAEQVSAFILRKVCDDASVALGSPVTRAVITVPAYFDEARRQATRDAGKIAGLEVERILSEPTAAALAYGLRERDAGNILVYDLGGGTFDVTVLRIGSGDFDVVATAGDAQLGGADFDDRLESWANSRVVERGGTDIDDSGDPGARGRLREQCESAKHRLSTTETASIFTEVGELSISRAEFRDLIHDLLQRTRVLTREALRRSEEKAGITNENLDEVLLVGGSTRIPAVRELVAEITGRTPNQRLHPDEAVAMGAAAQAELLDAEADDRESTIGTRSVSDITAHGLGVISLNGDQTSDVNNVIIAGGSKVPAQAHQEFYTVVEDQRTALMRITVGDHTDPERVTVITEDQQGVPIPLPAAPYPKESPIRVTISYDVDAIVHVTATDGRNGRSLGDIEIERANNLGPEEVERLSTDLQRRTVR</sequence>
<evidence type="ECO:0000256" key="5">
    <source>
        <dbReference type="ARBA" id="ARBA00023016"/>
    </source>
</evidence>
<keyword evidence="4 7" id="KW-0067">ATP-binding</keyword>
<evidence type="ECO:0000256" key="1">
    <source>
        <dbReference type="ARBA" id="ARBA00007381"/>
    </source>
</evidence>
<dbReference type="PROSITE" id="PS00329">
    <property type="entry name" value="HSP70_2"/>
    <property type="match status" value="1"/>
</dbReference>
<evidence type="ECO:0000256" key="6">
    <source>
        <dbReference type="ARBA" id="ARBA00023186"/>
    </source>
</evidence>
<gene>
    <name evidence="8" type="ORF">H4W79_001645</name>
</gene>
<dbReference type="Proteomes" id="UP000598217">
    <property type="component" value="Unassembled WGS sequence"/>
</dbReference>
<dbReference type="Pfam" id="PF00012">
    <property type="entry name" value="HSP70"/>
    <property type="match status" value="1"/>
</dbReference>
<accession>A0ABR9HEH6</accession>
<evidence type="ECO:0000256" key="2">
    <source>
        <dbReference type="ARBA" id="ARBA00022553"/>
    </source>
</evidence>
<evidence type="ECO:0000256" key="7">
    <source>
        <dbReference type="RuleBase" id="RU003322"/>
    </source>
</evidence>
<comment type="similarity">
    <text evidence="1 7">Belongs to the heat shock protein 70 family.</text>
</comment>
<evidence type="ECO:0000256" key="3">
    <source>
        <dbReference type="ARBA" id="ARBA00022741"/>
    </source>
</evidence>
<protein>
    <submittedName>
        <fullName evidence="8">Molecular chaperone DnaK</fullName>
    </submittedName>
</protein>
<dbReference type="Gene3D" id="3.90.640.10">
    <property type="entry name" value="Actin, Chain A, domain 4"/>
    <property type="match status" value="1"/>
</dbReference>